<comment type="caution">
    <text evidence="3">The sequence shown here is derived from an EMBL/GenBank/DDBJ whole genome shotgun (WGS) entry which is preliminary data.</text>
</comment>
<dbReference type="EMBL" id="QQAY01000029">
    <property type="protein sequence ID" value="RDI36466.1"/>
    <property type="molecule type" value="Genomic_DNA"/>
</dbReference>
<dbReference type="OrthoDB" id="9770183at2"/>
<accession>A0A370G0D8</accession>
<proteinExistence type="predicted"/>
<dbReference type="PANTHER" id="PTHR43283:SF11">
    <property type="entry name" value="BETA-LACTAMASE-RELATED DOMAIN-CONTAINING PROTEIN"/>
    <property type="match status" value="1"/>
</dbReference>
<evidence type="ECO:0000259" key="2">
    <source>
        <dbReference type="Pfam" id="PF00144"/>
    </source>
</evidence>
<evidence type="ECO:0000256" key="1">
    <source>
        <dbReference type="ARBA" id="ARBA00022801"/>
    </source>
</evidence>
<keyword evidence="4" id="KW-1185">Reference proteome</keyword>
<keyword evidence="1" id="KW-0378">Hydrolase</keyword>
<organism evidence="3 4">
    <name type="scientific">Falsibacillus pallidus</name>
    <dbReference type="NCBI Taxonomy" id="493781"/>
    <lineage>
        <taxon>Bacteria</taxon>
        <taxon>Bacillati</taxon>
        <taxon>Bacillota</taxon>
        <taxon>Bacilli</taxon>
        <taxon>Bacillales</taxon>
        <taxon>Bacillaceae</taxon>
        <taxon>Falsibacillus</taxon>
    </lineage>
</organism>
<dbReference type="RefSeq" id="WP_114747363.1">
    <property type="nucleotide sequence ID" value="NZ_QQAY01000029.1"/>
</dbReference>
<protein>
    <submittedName>
        <fullName evidence="3">CubicO group peptidase (Beta-lactamase class C family)</fullName>
    </submittedName>
</protein>
<dbReference type="Proteomes" id="UP000255326">
    <property type="component" value="Unassembled WGS sequence"/>
</dbReference>
<reference evidence="3 4" key="1">
    <citation type="submission" date="2018-07" db="EMBL/GenBank/DDBJ databases">
        <title>Genomic Encyclopedia of Type Strains, Phase IV (KMG-IV): sequencing the most valuable type-strain genomes for metagenomic binning, comparative biology and taxonomic classification.</title>
        <authorList>
            <person name="Goeker M."/>
        </authorList>
    </citation>
    <scope>NUCLEOTIDE SEQUENCE [LARGE SCALE GENOMIC DNA]</scope>
    <source>
        <strain evidence="3 4">DSM 25281</strain>
    </source>
</reference>
<feature type="domain" description="Beta-lactamase-related" evidence="2">
    <location>
        <begin position="16"/>
        <end position="335"/>
    </location>
</feature>
<dbReference type="InterPro" id="IPR012338">
    <property type="entry name" value="Beta-lactam/transpept-like"/>
</dbReference>
<dbReference type="PANTHER" id="PTHR43283">
    <property type="entry name" value="BETA-LACTAMASE-RELATED"/>
    <property type="match status" value="1"/>
</dbReference>
<dbReference type="Gene3D" id="3.40.710.10">
    <property type="entry name" value="DD-peptidase/beta-lactamase superfamily"/>
    <property type="match status" value="1"/>
</dbReference>
<dbReference type="InterPro" id="IPR050789">
    <property type="entry name" value="Diverse_Enzym_Activities"/>
</dbReference>
<evidence type="ECO:0000313" key="4">
    <source>
        <dbReference type="Proteomes" id="UP000255326"/>
    </source>
</evidence>
<dbReference type="AlphaFoldDB" id="A0A370G0D8"/>
<sequence>MKLKQVRVAHLEKFIDRWIEEQMMPGAVLAIVTKDDVLYQKAFGTAHSKEKIPMSTDTIFDLASLTKVCATTPAILHLIESGSIDLNDRVSRILPFFNSNEITIKHLLTHTSGLPASLNFHRKKYTTEEAVKDIANLFKSVELDEKVIYSDLNFILLGYIVEVLSSKNLADYCRETIYGPLGMNETFFNPDDKYKKRIAATEYREHLKDYQWGSVHDENADAFGGVSGHAGLFSTVGDLTKYVQCLLNLGRYEGKEVLSPPVLEAAFKNYSKELGTYRGLGWQLVDEDFSPVGHIFPQDSIGHTGFTGTSLWFNPRLGFGVILLTNRVHYGRDTDIIRFRRILHTLAATALETGGQVPRPTSDN</sequence>
<dbReference type="GO" id="GO:0016787">
    <property type="term" value="F:hydrolase activity"/>
    <property type="evidence" value="ECO:0007669"/>
    <property type="project" value="UniProtKB-KW"/>
</dbReference>
<gene>
    <name evidence="3" type="ORF">DFR59_1291</name>
</gene>
<evidence type="ECO:0000313" key="3">
    <source>
        <dbReference type="EMBL" id="RDI36466.1"/>
    </source>
</evidence>
<name>A0A370G0D8_9BACI</name>
<dbReference type="InterPro" id="IPR001466">
    <property type="entry name" value="Beta-lactam-related"/>
</dbReference>
<dbReference type="Pfam" id="PF00144">
    <property type="entry name" value="Beta-lactamase"/>
    <property type="match status" value="1"/>
</dbReference>
<dbReference type="SUPFAM" id="SSF56601">
    <property type="entry name" value="beta-lactamase/transpeptidase-like"/>
    <property type="match status" value="1"/>
</dbReference>